<dbReference type="STRING" id="471704.A0A151JR55"/>
<evidence type="ECO:0000313" key="3">
    <source>
        <dbReference type="Proteomes" id="UP000078492"/>
    </source>
</evidence>
<dbReference type="PANTHER" id="PTHR36159">
    <property type="entry name" value="PROTEIN CBG23766"/>
    <property type="match status" value="1"/>
</dbReference>
<dbReference type="Proteomes" id="UP000078492">
    <property type="component" value="Unassembled WGS sequence"/>
</dbReference>
<dbReference type="EMBL" id="KQ978636">
    <property type="protein sequence ID" value="KYN29536.1"/>
    <property type="molecule type" value="Genomic_DNA"/>
</dbReference>
<dbReference type="Pfam" id="PF21738">
    <property type="entry name" value="DJR-like_dom"/>
    <property type="match status" value="1"/>
</dbReference>
<sequence length="349" mass="40786">MSLTLTLSRKSTVLAANYFPAIDLSDGVYYSDEIRIPIQQQDLYTLLYESFLYVEEKLTKNRAVEGANVALGNNCVAFIFDEIRYELNAVVNRHHPVEIDRNRNVGITSTLKNYVTVSSDRSVILRNAGWDAQTTEVGYFNFCVPLYVLLGFCEDYRRVVINARHELILIRARNDNNCLTGDPVTEPILELLKIQWRMPNVLLSEINKLAMLRALESGRYLNMTFRSWDLYRVVCRSCASWLSAYHHRLRWEDGMIPYSEAKRLITAAIFEDDAIVYVKGHEKRTWLWNLLLDDERKRMHIETLDAVCEDMESLTTLDVANTMRCEQHVKNCTLQNVFKIYNWWLQKNF</sequence>
<gene>
    <name evidence="2" type="ORF">ALC57_01016</name>
</gene>
<keyword evidence="3" id="KW-1185">Reference proteome</keyword>
<accession>A0A151JR55</accession>
<protein>
    <recommendedName>
        <fullName evidence="1">Double jelly roll-like domain-containing protein</fullName>
    </recommendedName>
</protein>
<proteinExistence type="predicted"/>
<feature type="domain" description="Double jelly roll-like" evidence="1">
    <location>
        <begin position="69"/>
        <end position="233"/>
    </location>
</feature>
<reference evidence="2 3" key="1">
    <citation type="submission" date="2015-09" db="EMBL/GenBank/DDBJ databases">
        <title>Trachymyrmex cornetzi WGS genome.</title>
        <authorList>
            <person name="Nygaard S."/>
            <person name="Hu H."/>
            <person name="Boomsma J."/>
            <person name="Zhang G."/>
        </authorList>
    </citation>
    <scope>NUCLEOTIDE SEQUENCE [LARGE SCALE GENOMIC DNA]</scope>
    <source>
        <strain evidence="2">Tcor2-1</strain>
        <tissue evidence="2">Whole body</tissue>
    </source>
</reference>
<dbReference type="PANTHER" id="PTHR36159:SF1">
    <property type="entry name" value="RETROVIRUS-RELATED POL POLYPROTEIN FROM TRANSPOSON 412-LIKE PROTEIN"/>
    <property type="match status" value="1"/>
</dbReference>
<organism evidence="2 3">
    <name type="scientific">Trachymyrmex cornetzi</name>
    <dbReference type="NCBI Taxonomy" id="471704"/>
    <lineage>
        <taxon>Eukaryota</taxon>
        <taxon>Metazoa</taxon>
        <taxon>Ecdysozoa</taxon>
        <taxon>Arthropoda</taxon>
        <taxon>Hexapoda</taxon>
        <taxon>Insecta</taxon>
        <taxon>Pterygota</taxon>
        <taxon>Neoptera</taxon>
        <taxon>Endopterygota</taxon>
        <taxon>Hymenoptera</taxon>
        <taxon>Apocrita</taxon>
        <taxon>Aculeata</taxon>
        <taxon>Formicoidea</taxon>
        <taxon>Formicidae</taxon>
        <taxon>Myrmicinae</taxon>
        <taxon>Trachymyrmex</taxon>
    </lineage>
</organism>
<dbReference type="AlphaFoldDB" id="A0A151JR55"/>
<dbReference type="InterPro" id="IPR049512">
    <property type="entry name" value="DJR-like_dom"/>
</dbReference>
<name>A0A151JR55_9HYME</name>
<evidence type="ECO:0000259" key="1">
    <source>
        <dbReference type="Pfam" id="PF21738"/>
    </source>
</evidence>
<evidence type="ECO:0000313" key="2">
    <source>
        <dbReference type="EMBL" id="KYN29536.1"/>
    </source>
</evidence>